<dbReference type="InterPro" id="IPR003439">
    <property type="entry name" value="ABC_transporter-like_ATP-bd"/>
</dbReference>
<dbReference type="PROSITE" id="PS50893">
    <property type="entry name" value="ABC_TRANSPORTER_2"/>
    <property type="match status" value="1"/>
</dbReference>
<dbReference type="FunFam" id="3.40.50.300:FF:000134">
    <property type="entry name" value="Iron-enterobactin ABC transporter ATP-binding protein"/>
    <property type="match status" value="1"/>
</dbReference>
<accession>A0A3B1BLG7</accession>
<proteinExistence type="inferred from homology"/>
<reference evidence="6" key="1">
    <citation type="submission" date="2018-06" db="EMBL/GenBank/DDBJ databases">
        <authorList>
            <person name="Zhirakovskaya E."/>
        </authorList>
    </citation>
    <scope>NUCLEOTIDE SEQUENCE</scope>
</reference>
<dbReference type="SMART" id="SM00382">
    <property type="entry name" value="AAA"/>
    <property type="match status" value="1"/>
</dbReference>
<dbReference type="PANTHER" id="PTHR42734">
    <property type="entry name" value="METAL TRANSPORT SYSTEM ATP-BINDING PROTEIN TM_0124-RELATED"/>
    <property type="match status" value="1"/>
</dbReference>
<feature type="domain" description="ABC transporter" evidence="5">
    <location>
        <begin position="9"/>
        <end position="242"/>
    </location>
</feature>
<keyword evidence="2" id="KW-0813">Transport</keyword>
<evidence type="ECO:0000256" key="1">
    <source>
        <dbReference type="ARBA" id="ARBA00005417"/>
    </source>
</evidence>
<dbReference type="CDD" id="cd03235">
    <property type="entry name" value="ABC_Metallic_Cations"/>
    <property type="match status" value="1"/>
</dbReference>
<organism evidence="6">
    <name type="scientific">hydrothermal vent metagenome</name>
    <dbReference type="NCBI Taxonomy" id="652676"/>
    <lineage>
        <taxon>unclassified sequences</taxon>
        <taxon>metagenomes</taxon>
        <taxon>ecological metagenomes</taxon>
    </lineage>
</organism>
<protein>
    <recommendedName>
        <fullName evidence="5">ABC transporter domain-containing protein</fullName>
    </recommendedName>
</protein>
<dbReference type="SUPFAM" id="SSF52540">
    <property type="entry name" value="P-loop containing nucleoside triphosphate hydrolases"/>
    <property type="match status" value="1"/>
</dbReference>
<dbReference type="InterPro" id="IPR027417">
    <property type="entry name" value="P-loop_NTPase"/>
</dbReference>
<comment type="similarity">
    <text evidence="1">Belongs to the ABC transporter superfamily.</text>
</comment>
<evidence type="ECO:0000313" key="6">
    <source>
        <dbReference type="EMBL" id="VAX13003.1"/>
    </source>
</evidence>
<dbReference type="GO" id="GO:0005524">
    <property type="term" value="F:ATP binding"/>
    <property type="evidence" value="ECO:0007669"/>
    <property type="project" value="UniProtKB-KW"/>
</dbReference>
<dbReference type="AlphaFoldDB" id="A0A3B1BLG7"/>
<dbReference type="Gene3D" id="3.40.50.300">
    <property type="entry name" value="P-loop containing nucleotide triphosphate hydrolases"/>
    <property type="match status" value="1"/>
</dbReference>
<dbReference type="Pfam" id="PF00005">
    <property type="entry name" value="ABC_tran"/>
    <property type="match status" value="1"/>
</dbReference>
<evidence type="ECO:0000256" key="3">
    <source>
        <dbReference type="ARBA" id="ARBA00022741"/>
    </source>
</evidence>
<evidence type="ECO:0000256" key="4">
    <source>
        <dbReference type="ARBA" id="ARBA00022840"/>
    </source>
</evidence>
<sequence length="262" mass="28571">MPLPTPNVIEARNLTVKYGSNIILDDVSFNIAPGTFTGLIGPNGAGKTTLIKTILGLIKPSKGSITVLGHPAGKSVNLTAYVPQTSTTEQKMPVTVEEVVMMGRIAKIGIGKRASDEDRTAVGRAMEIVGVSSLAKKYFNDNSGGERQKVLIARAIAGSPRLLLLDEPTTGVDTLGEESFYEMLDKFRNELKMTILMVSHDIGVIHGKVDNIICLNRKLFCHNTPDRALEDGVLENAYGADMELFMHNHEIPHRTVKPHRDK</sequence>
<evidence type="ECO:0000259" key="5">
    <source>
        <dbReference type="PROSITE" id="PS50893"/>
    </source>
</evidence>
<keyword evidence="3" id="KW-0547">Nucleotide-binding</keyword>
<dbReference type="EMBL" id="UOFZ01000082">
    <property type="protein sequence ID" value="VAX13003.1"/>
    <property type="molecule type" value="Genomic_DNA"/>
</dbReference>
<dbReference type="GO" id="GO:0016887">
    <property type="term" value="F:ATP hydrolysis activity"/>
    <property type="evidence" value="ECO:0007669"/>
    <property type="project" value="InterPro"/>
</dbReference>
<dbReference type="InterPro" id="IPR003593">
    <property type="entry name" value="AAA+_ATPase"/>
</dbReference>
<dbReference type="PANTHER" id="PTHR42734:SF17">
    <property type="entry name" value="METAL TRANSPORT SYSTEM ATP-BINDING PROTEIN TM_0124-RELATED"/>
    <property type="match status" value="1"/>
</dbReference>
<keyword evidence="4" id="KW-0067">ATP-binding</keyword>
<gene>
    <name evidence="6" type="ORF">MNBD_GAMMA24-1067</name>
</gene>
<dbReference type="InterPro" id="IPR050153">
    <property type="entry name" value="Metal_Ion_Import_ABC"/>
</dbReference>
<name>A0A3B1BLG7_9ZZZZ</name>
<evidence type="ECO:0000256" key="2">
    <source>
        <dbReference type="ARBA" id="ARBA00022448"/>
    </source>
</evidence>